<keyword evidence="3" id="KW-0812">Transmembrane</keyword>
<accession>A0A2D0L449</accession>
<organism evidence="8 9">
    <name type="scientific">Xenorhabdus kozodoii</name>
    <dbReference type="NCBI Taxonomy" id="351676"/>
    <lineage>
        <taxon>Bacteria</taxon>
        <taxon>Pseudomonadati</taxon>
        <taxon>Pseudomonadota</taxon>
        <taxon>Gammaproteobacteria</taxon>
        <taxon>Enterobacterales</taxon>
        <taxon>Morganellaceae</taxon>
        <taxon>Xenorhabdus</taxon>
    </lineage>
</organism>
<dbReference type="Pfam" id="PF13505">
    <property type="entry name" value="OMP_b-brl"/>
    <property type="match status" value="1"/>
</dbReference>
<dbReference type="OrthoDB" id="5873117at2"/>
<evidence type="ECO:0000256" key="6">
    <source>
        <dbReference type="SAM" id="SignalP"/>
    </source>
</evidence>
<protein>
    <submittedName>
        <fullName evidence="8">Attachment invasion locus protein</fullName>
    </submittedName>
</protein>
<feature type="domain" description="Outer membrane protein beta-barrel" evidence="7">
    <location>
        <begin position="10"/>
        <end position="112"/>
    </location>
</feature>
<dbReference type="InterPro" id="IPR000758">
    <property type="entry name" value="Enterovir_OMP"/>
</dbReference>
<keyword evidence="9" id="KW-1185">Reference proteome</keyword>
<feature type="signal peptide" evidence="6">
    <location>
        <begin position="1"/>
        <end position="23"/>
    </location>
</feature>
<evidence type="ECO:0000256" key="3">
    <source>
        <dbReference type="ARBA" id="ARBA00022692"/>
    </source>
</evidence>
<keyword evidence="5" id="KW-0472">Membrane</keyword>
<evidence type="ECO:0000256" key="1">
    <source>
        <dbReference type="ARBA" id="ARBA00004571"/>
    </source>
</evidence>
<dbReference type="RefSeq" id="WP_099143005.1">
    <property type="nucleotide sequence ID" value="NZ_CAWNOR010000059.1"/>
</dbReference>
<dbReference type="SUPFAM" id="SSF56925">
    <property type="entry name" value="OMPA-like"/>
    <property type="match status" value="1"/>
</dbReference>
<evidence type="ECO:0000256" key="2">
    <source>
        <dbReference type="ARBA" id="ARBA00022452"/>
    </source>
</evidence>
<dbReference type="GO" id="GO:0044384">
    <property type="term" value="C:host outer membrane"/>
    <property type="evidence" value="ECO:0007669"/>
    <property type="project" value="InterPro"/>
</dbReference>
<name>A0A2D0L449_9GAMM</name>
<dbReference type="Gene3D" id="2.40.160.20">
    <property type="match status" value="1"/>
</dbReference>
<dbReference type="Proteomes" id="UP000221101">
    <property type="component" value="Unassembled WGS sequence"/>
</dbReference>
<keyword evidence="4 6" id="KW-0732">Signal</keyword>
<dbReference type="GO" id="GO:0009279">
    <property type="term" value="C:cell outer membrane"/>
    <property type="evidence" value="ECO:0007669"/>
    <property type="project" value="UniProtKB-SubCell"/>
</dbReference>
<dbReference type="InterPro" id="IPR051723">
    <property type="entry name" value="Bact_OM_Invasion-Related"/>
</dbReference>
<reference evidence="8 9" key="1">
    <citation type="journal article" date="2017" name="Nat. Microbiol.">
        <title>Natural product diversity associated with the nematode symbionts Photorhabdus and Xenorhabdus.</title>
        <authorList>
            <person name="Tobias N.J."/>
            <person name="Wolff H."/>
            <person name="Djahanschiri B."/>
            <person name="Grundmann F."/>
            <person name="Kronenwerth M."/>
            <person name="Shi Y.M."/>
            <person name="Simonyi S."/>
            <person name="Grun P."/>
            <person name="Shapiro-Ilan D."/>
            <person name="Pidot S.J."/>
            <person name="Stinear T.P."/>
            <person name="Ebersberger I."/>
            <person name="Bode H.B."/>
        </authorList>
    </citation>
    <scope>NUCLEOTIDE SEQUENCE [LARGE SCALE GENOMIC DNA]</scope>
    <source>
        <strain evidence="8 9">DSM 17907</strain>
    </source>
</reference>
<feature type="chain" id="PRO_5012948797" evidence="6">
    <location>
        <begin position="24"/>
        <end position="116"/>
    </location>
</feature>
<dbReference type="InterPro" id="IPR027385">
    <property type="entry name" value="Beta-barrel_OMP"/>
</dbReference>
<dbReference type="EMBL" id="NJCX01000025">
    <property type="protein sequence ID" value="PHM70432.1"/>
    <property type="molecule type" value="Genomic_DNA"/>
</dbReference>
<comment type="subcellular location">
    <subcellularLocation>
        <location evidence="1">Cell outer membrane</location>
        <topology evidence="1">Multi-pass membrane protein</topology>
    </subcellularLocation>
</comment>
<sequence length="116" mass="12664">MKNAIAGSALAISLLLVCSLAQAGSQPISIGYAHITLQEKKALKEVTLNYRYALNNAWGILSSFSFAEGDGKESEEDHKVEFKCYSPVIGPVYRINEYISPYGQADIGKVANTWYG</sequence>
<evidence type="ECO:0000313" key="8">
    <source>
        <dbReference type="EMBL" id="PHM70432.1"/>
    </source>
</evidence>
<evidence type="ECO:0000256" key="4">
    <source>
        <dbReference type="ARBA" id="ARBA00022729"/>
    </source>
</evidence>
<dbReference type="PANTHER" id="PTHR35892">
    <property type="entry name" value="OUTER MEMBRANE PROTEIN PAGN-RELATED"/>
    <property type="match status" value="1"/>
</dbReference>
<comment type="caution">
    <text evidence="8">The sequence shown here is derived from an EMBL/GenBank/DDBJ whole genome shotgun (WGS) entry which is preliminary data.</text>
</comment>
<gene>
    <name evidence="8" type="ORF">Xkoz_03144</name>
</gene>
<dbReference type="PRINTS" id="PR00316">
    <property type="entry name" value="ENTEROVIROMP"/>
</dbReference>
<keyword evidence="2" id="KW-1134">Transmembrane beta strand</keyword>
<evidence type="ECO:0000256" key="5">
    <source>
        <dbReference type="ARBA" id="ARBA00023136"/>
    </source>
</evidence>
<dbReference type="InterPro" id="IPR011250">
    <property type="entry name" value="OMP/PagP_B-barrel"/>
</dbReference>
<evidence type="ECO:0000259" key="7">
    <source>
        <dbReference type="Pfam" id="PF13505"/>
    </source>
</evidence>
<dbReference type="AlphaFoldDB" id="A0A2D0L449"/>
<proteinExistence type="predicted"/>
<evidence type="ECO:0000313" key="9">
    <source>
        <dbReference type="Proteomes" id="UP000221101"/>
    </source>
</evidence>
<dbReference type="PANTHER" id="PTHR35892:SF2">
    <property type="entry name" value="OUTER MEMBRANE PROTEIN PAGN"/>
    <property type="match status" value="1"/>
</dbReference>